<dbReference type="Pfam" id="PF02152">
    <property type="entry name" value="FolB"/>
    <property type="match status" value="1"/>
</dbReference>
<dbReference type="EC" id="4.1.2.25" evidence="4"/>
<evidence type="ECO:0000256" key="2">
    <source>
        <dbReference type="ARBA" id="ARBA00005013"/>
    </source>
</evidence>
<dbReference type="SUPFAM" id="SSF55620">
    <property type="entry name" value="Tetrahydrobiopterin biosynthesis enzymes-like"/>
    <property type="match status" value="1"/>
</dbReference>
<comment type="similarity">
    <text evidence="3">Belongs to the DHNA family.</text>
</comment>
<name>A0A0F8ZSF4_9ZZZZ</name>
<dbReference type="InterPro" id="IPR006157">
    <property type="entry name" value="FolB_dom"/>
</dbReference>
<evidence type="ECO:0000256" key="1">
    <source>
        <dbReference type="ARBA" id="ARBA00001353"/>
    </source>
</evidence>
<dbReference type="GO" id="GO:0046656">
    <property type="term" value="P:folic acid biosynthetic process"/>
    <property type="evidence" value="ECO:0007669"/>
    <property type="project" value="UniProtKB-KW"/>
</dbReference>
<proteinExistence type="inferred from homology"/>
<evidence type="ECO:0000256" key="4">
    <source>
        <dbReference type="ARBA" id="ARBA00013043"/>
    </source>
</evidence>
<evidence type="ECO:0000256" key="5">
    <source>
        <dbReference type="ARBA" id="ARBA00022909"/>
    </source>
</evidence>
<organism evidence="9">
    <name type="scientific">marine sediment metagenome</name>
    <dbReference type="NCBI Taxonomy" id="412755"/>
    <lineage>
        <taxon>unclassified sequences</taxon>
        <taxon>metagenomes</taxon>
        <taxon>ecological metagenomes</taxon>
    </lineage>
</organism>
<sequence length="148" mass="16540">MKDRRLAGADIRDSINFTKTFIVGKVRIDNIRVYAHHGCLKEETAIGSEYRVDVSVTANLSKASLSDALSDTVDYVHINHIVKQEMETPSKLLEHVGQRIIDRIFKEIEIVEKARVWVSKINPPIGGDVEKVTVVLGESRKVSSIKAS</sequence>
<evidence type="ECO:0000256" key="7">
    <source>
        <dbReference type="ARBA" id="ARBA00032903"/>
    </source>
</evidence>
<reference evidence="9" key="1">
    <citation type="journal article" date="2015" name="Nature">
        <title>Complex archaea that bridge the gap between prokaryotes and eukaryotes.</title>
        <authorList>
            <person name="Spang A."/>
            <person name="Saw J.H."/>
            <person name="Jorgensen S.L."/>
            <person name="Zaremba-Niedzwiedzka K."/>
            <person name="Martijn J."/>
            <person name="Lind A.E."/>
            <person name="van Eijk R."/>
            <person name="Schleper C."/>
            <person name="Guy L."/>
            <person name="Ettema T.J."/>
        </authorList>
    </citation>
    <scope>NUCLEOTIDE SEQUENCE</scope>
</reference>
<dbReference type="SMART" id="SM00905">
    <property type="entry name" value="FolB"/>
    <property type="match status" value="1"/>
</dbReference>
<dbReference type="GO" id="GO:0004150">
    <property type="term" value="F:dihydroneopterin aldolase activity"/>
    <property type="evidence" value="ECO:0007669"/>
    <property type="project" value="UniProtKB-EC"/>
</dbReference>
<comment type="pathway">
    <text evidence="2">Cofactor biosynthesis; tetrahydrofolate biosynthesis; 2-amino-4-hydroxy-6-hydroxymethyl-7,8-dihydropteridine diphosphate from 7,8-dihydroneopterin triphosphate: step 3/4.</text>
</comment>
<evidence type="ECO:0000256" key="6">
    <source>
        <dbReference type="ARBA" id="ARBA00023239"/>
    </source>
</evidence>
<dbReference type="PANTHER" id="PTHR42844">
    <property type="entry name" value="DIHYDRONEOPTERIN ALDOLASE 1-RELATED"/>
    <property type="match status" value="1"/>
</dbReference>
<accession>A0A0F8ZSF4</accession>
<dbReference type="NCBIfam" id="TIGR00525">
    <property type="entry name" value="folB"/>
    <property type="match status" value="1"/>
</dbReference>
<protein>
    <recommendedName>
        <fullName evidence="4">dihydroneopterin aldolase</fullName>
        <ecNumber evidence="4">4.1.2.25</ecNumber>
    </recommendedName>
    <alternativeName>
        <fullName evidence="7">7,8-dihydroneopterin aldolase</fullName>
    </alternativeName>
</protein>
<dbReference type="Gene3D" id="3.30.1130.10">
    <property type="match status" value="1"/>
</dbReference>
<dbReference type="AlphaFoldDB" id="A0A0F8ZSF4"/>
<dbReference type="PANTHER" id="PTHR42844:SF1">
    <property type="entry name" value="DIHYDRONEOPTERIN ALDOLASE 1-RELATED"/>
    <property type="match status" value="1"/>
</dbReference>
<evidence type="ECO:0000259" key="8">
    <source>
        <dbReference type="SMART" id="SM00905"/>
    </source>
</evidence>
<dbReference type="NCBIfam" id="TIGR00526">
    <property type="entry name" value="folB_dom"/>
    <property type="match status" value="1"/>
</dbReference>
<gene>
    <name evidence="9" type="ORF">LCGC14_2738810</name>
</gene>
<dbReference type="InterPro" id="IPR006156">
    <property type="entry name" value="Dihydroneopterin_aldolase"/>
</dbReference>
<dbReference type="InterPro" id="IPR043133">
    <property type="entry name" value="GTP-CH-I_C/QueF"/>
</dbReference>
<comment type="catalytic activity">
    <reaction evidence="1">
        <text>7,8-dihydroneopterin = 6-hydroxymethyl-7,8-dihydropterin + glycolaldehyde</text>
        <dbReference type="Rhea" id="RHEA:10540"/>
        <dbReference type="ChEBI" id="CHEBI:17001"/>
        <dbReference type="ChEBI" id="CHEBI:17071"/>
        <dbReference type="ChEBI" id="CHEBI:44841"/>
        <dbReference type="EC" id="4.1.2.25"/>
    </reaction>
</comment>
<dbReference type="GO" id="GO:0005737">
    <property type="term" value="C:cytoplasm"/>
    <property type="evidence" value="ECO:0007669"/>
    <property type="project" value="TreeGrafter"/>
</dbReference>
<comment type="caution">
    <text evidence="9">The sequence shown here is derived from an EMBL/GenBank/DDBJ whole genome shotgun (WGS) entry which is preliminary data.</text>
</comment>
<keyword evidence="6" id="KW-0456">Lyase</keyword>
<evidence type="ECO:0000313" key="9">
    <source>
        <dbReference type="EMBL" id="KKK88870.1"/>
    </source>
</evidence>
<feature type="domain" description="Dihydroneopterin aldolase/epimerase" evidence="8">
    <location>
        <begin position="26"/>
        <end position="138"/>
    </location>
</feature>
<dbReference type="EMBL" id="LAZR01049768">
    <property type="protein sequence ID" value="KKK88870.1"/>
    <property type="molecule type" value="Genomic_DNA"/>
</dbReference>
<evidence type="ECO:0000256" key="3">
    <source>
        <dbReference type="ARBA" id="ARBA00005708"/>
    </source>
</evidence>
<keyword evidence="5" id="KW-0289">Folate biosynthesis</keyword>